<protein>
    <recommendedName>
        <fullName evidence="2">Reverse transcriptase domain-containing protein</fullName>
    </recommendedName>
</protein>
<sequence length="362" mass="40955">MSTEILQARENLIEAIQVFLKKYDQIPFEEKCIALLRVEEKFFKVKQALEEEQNQPEIIQEMLLKLIHDLQLLNEIQPKQAEEKGLNKQAQKKQEEKSIAELLAEEQAARISSFFQDHNPPQFFINLDGDDDDRDYDKESIISTNTDIFETPSSIVITTSPPVLPIEDPEDSLIIGNEELNTIPEKESDEFIKSSVEDLVPIPSGSEDTSGSNSECILPLCDDFSPIGVPEEKAVTFFNPLFNTNDDFISSGDESLSDEDSPKDNVKIYSSPLFEFNDEYISSDVNPLFDEVLEKIESKDSYDSNIDELDLLVTILFDANKDECFDSGVHHDPSIPAMSVVSILEGFTDEPPLEENDDLFNL</sequence>
<name>A0A699GJZ9_TANCI</name>
<comment type="caution">
    <text evidence="1">The sequence shown here is derived from an EMBL/GenBank/DDBJ whole genome shotgun (WGS) entry which is preliminary data.</text>
</comment>
<gene>
    <name evidence="1" type="ORF">Tci_000986</name>
</gene>
<evidence type="ECO:0000313" key="1">
    <source>
        <dbReference type="EMBL" id="GEU29008.1"/>
    </source>
</evidence>
<organism evidence="1">
    <name type="scientific">Tanacetum cinerariifolium</name>
    <name type="common">Dalmatian daisy</name>
    <name type="synonym">Chrysanthemum cinerariifolium</name>
    <dbReference type="NCBI Taxonomy" id="118510"/>
    <lineage>
        <taxon>Eukaryota</taxon>
        <taxon>Viridiplantae</taxon>
        <taxon>Streptophyta</taxon>
        <taxon>Embryophyta</taxon>
        <taxon>Tracheophyta</taxon>
        <taxon>Spermatophyta</taxon>
        <taxon>Magnoliopsida</taxon>
        <taxon>eudicotyledons</taxon>
        <taxon>Gunneridae</taxon>
        <taxon>Pentapetalae</taxon>
        <taxon>asterids</taxon>
        <taxon>campanulids</taxon>
        <taxon>Asterales</taxon>
        <taxon>Asteraceae</taxon>
        <taxon>Asteroideae</taxon>
        <taxon>Anthemideae</taxon>
        <taxon>Anthemidinae</taxon>
        <taxon>Tanacetum</taxon>
    </lineage>
</organism>
<dbReference type="EMBL" id="BKCJ010000036">
    <property type="protein sequence ID" value="GEU29008.1"/>
    <property type="molecule type" value="Genomic_DNA"/>
</dbReference>
<accession>A0A699GJZ9</accession>
<evidence type="ECO:0008006" key="2">
    <source>
        <dbReference type="Google" id="ProtNLM"/>
    </source>
</evidence>
<proteinExistence type="predicted"/>
<dbReference type="AlphaFoldDB" id="A0A699GJZ9"/>
<reference evidence="1" key="1">
    <citation type="journal article" date="2019" name="Sci. Rep.">
        <title>Draft genome of Tanacetum cinerariifolium, the natural source of mosquito coil.</title>
        <authorList>
            <person name="Yamashiro T."/>
            <person name="Shiraishi A."/>
            <person name="Satake H."/>
            <person name="Nakayama K."/>
        </authorList>
    </citation>
    <scope>NUCLEOTIDE SEQUENCE</scope>
</reference>